<protein>
    <submittedName>
        <fullName evidence="3">Phosphatase PAP2 family protein</fullName>
    </submittedName>
</protein>
<gene>
    <name evidence="3" type="ORF">EJV47_22075</name>
</gene>
<dbReference type="InterPro" id="IPR036938">
    <property type="entry name" value="PAP2/HPO_sf"/>
</dbReference>
<reference evidence="3 4" key="1">
    <citation type="submission" date="2018-12" db="EMBL/GenBank/DDBJ databases">
        <title>Hymenobacter gummosus sp. nov., isolated from a spring.</title>
        <authorList>
            <person name="Nie L."/>
        </authorList>
    </citation>
    <scope>NUCLEOTIDE SEQUENCE [LARGE SCALE GENOMIC DNA]</scope>
    <source>
        <strain evidence="3 4">KCTC 52166</strain>
    </source>
</reference>
<dbReference type="PANTHER" id="PTHR14969:SF13">
    <property type="entry name" value="AT30094P"/>
    <property type="match status" value="1"/>
</dbReference>
<sequence>MTTHLRRLYAGFVLFISEFALTLAVGTAAVLIFLLLGRQVLGDGQLGFDLGAYHWAQRFIGPENRAWAEAITFLATRNFITAAALLLIGYFLVIRRHRWYSLRVPVVALGSISLNLLLKAFYHRPRPDSPLVSASGLSFPSGHAMISASFYGLLIYLTWRHVDNKSLRWLLIVLLSTLILLIGLTRVYLRVHYASDVLAGFCAGALWLLVAIPMLNRLEELIKRRVRSAPADSILPAE</sequence>
<name>A0A3S0JDX6_9BACT</name>
<feature type="transmembrane region" description="Helical" evidence="1">
    <location>
        <begin position="197"/>
        <end position="215"/>
    </location>
</feature>
<feature type="transmembrane region" description="Helical" evidence="1">
    <location>
        <begin position="12"/>
        <end position="36"/>
    </location>
</feature>
<dbReference type="OrthoDB" id="9773582at2"/>
<dbReference type="PANTHER" id="PTHR14969">
    <property type="entry name" value="SPHINGOSINE-1-PHOSPHATE PHOSPHOHYDROLASE"/>
    <property type="match status" value="1"/>
</dbReference>
<dbReference type="RefSeq" id="WP_126695386.1">
    <property type="nucleotide sequence ID" value="NZ_RXOF01000016.1"/>
</dbReference>
<dbReference type="EMBL" id="RXOF01000016">
    <property type="protein sequence ID" value="RTQ46222.1"/>
    <property type="molecule type" value="Genomic_DNA"/>
</dbReference>
<comment type="caution">
    <text evidence="3">The sequence shown here is derived from an EMBL/GenBank/DDBJ whole genome shotgun (WGS) entry which is preliminary data.</text>
</comment>
<feature type="transmembrane region" description="Helical" evidence="1">
    <location>
        <begin position="138"/>
        <end position="157"/>
    </location>
</feature>
<feature type="transmembrane region" description="Helical" evidence="1">
    <location>
        <begin position="100"/>
        <end position="118"/>
    </location>
</feature>
<dbReference type="CDD" id="cd03392">
    <property type="entry name" value="PAP2_like_2"/>
    <property type="match status" value="1"/>
</dbReference>
<dbReference type="Proteomes" id="UP000282184">
    <property type="component" value="Unassembled WGS sequence"/>
</dbReference>
<proteinExistence type="predicted"/>
<evidence type="ECO:0000259" key="2">
    <source>
        <dbReference type="SMART" id="SM00014"/>
    </source>
</evidence>
<dbReference type="InterPro" id="IPR000326">
    <property type="entry name" value="PAP2/HPO"/>
</dbReference>
<feature type="transmembrane region" description="Helical" evidence="1">
    <location>
        <begin position="169"/>
        <end position="191"/>
    </location>
</feature>
<keyword evidence="4" id="KW-1185">Reference proteome</keyword>
<dbReference type="AlphaFoldDB" id="A0A3S0JDX6"/>
<organism evidence="3 4">
    <name type="scientific">Hymenobacter gummosus</name>
    <dbReference type="NCBI Taxonomy" id="1776032"/>
    <lineage>
        <taxon>Bacteria</taxon>
        <taxon>Pseudomonadati</taxon>
        <taxon>Bacteroidota</taxon>
        <taxon>Cytophagia</taxon>
        <taxon>Cytophagales</taxon>
        <taxon>Hymenobacteraceae</taxon>
        <taxon>Hymenobacter</taxon>
    </lineage>
</organism>
<evidence type="ECO:0000313" key="3">
    <source>
        <dbReference type="EMBL" id="RTQ46222.1"/>
    </source>
</evidence>
<feature type="transmembrane region" description="Helical" evidence="1">
    <location>
        <begin position="70"/>
        <end position="93"/>
    </location>
</feature>
<dbReference type="SUPFAM" id="SSF48317">
    <property type="entry name" value="Acid phosphatase/Vanadium-dependent haloperoxidase"/>
    <property type="match status" value="1"/>
</dbReference>
<dbReference type="Gene3D" id="1.20.144.10">
    <property type="entry name" value="Phosphatidic acid phosphatase type 2/haloperoxidase"/>
    <property type="match status" value="1"/>
</dbReference>
<accession>A0A3S0JDX6</accession>
<feature type="domain" description="Phosphatidic acid phosphatase type 2/haloperoxidase" evidence="2">
    <location>
        <begin position="104"/>
        <end position="212"/>
    </location>
</feature>
<keyword evidence="1" id="KW-0812">Transmembrane</keyword>
<dbReference type="SMART" id="SM00014">
    <property type="entry name" value="acidPPc"/>
    <property type="match status" value="1"/>
</dbReference>
<evidence type="ECO:0000256" key="1">
    <source>
        <dbReference type="SAM" id="Phobius"/>
    </source>
</evidence>
<keyword evidence="1" id="KW-1133">Transmembrane helix</keyword>
<dbReference type="Pfam" id="PF01569">
    <property type="entry name" value="PAP2"/>
    <property type="match status" value="1"/>
</dbReference>
<keyword evidence="1" id="KW-0472">Membrane</keyword>
<evidence type="ECO:0000313" key="4">
    <source>
        <dbReference type="Proteomes" id="UP000282184"/>
    </source>
</evidence>